<dbReference type="STRING" id="593133.SAMN04488006_1646"/>
<dbReference type="InterPro" id="IPR032508">
    <property type="entry name" value="FecR_C"/>
</dbReference>
<sequence length="394" mass="45650">MQENNINFLQLIQDYLLKEISDNDFMLLKSWIYEKPENKKIFEEYLLLYKKTREIAFIEKIDIKNSWEKIESRLNKPNKTPSLILIKFKKTFKYVAVFIAFLGVSYFLFNQNKPSSNTQNQLIIAQESIKLELENGDIKIISADGTEKLTNKSGQIVAEQAGNSLTYNKKSNHDILEYNKLIIPNGKKFQIVLSDGTKIYLNSGTTLKYPVKFIAGNNRQVYLLEGEAYFDVAKDAKHPFIVNSENMNVRVLGTEFNMSSYPEDNSINTVLVEGSVSVFEKETSYDKNTSIELKPGFKASWNKAENKAAIDKVDVSMYTGWVDGKLIFKNTQFKNIIKKLERHYNVTITNNNLKLNEQYFDATFDIETIEQVLNSFNKSYKIEYKIENNQIYIN</sequence>
<dbReference type="FunFam" id="2.60.120.1440:FF:000001">
    <property type="entry name" value="Putative anti-sigma factor"/>
    <property type="match status" value="1"/>
</dbReference>
<dbReference type="GO" id="GO:0016989">
    <property type="term" value="F:sigma factor antagonist activity"/>
    <property type="evidence" value="ECO:0007669"/>
    <property type="project" value="TreeGrafter"/>
</dbReference>
<dbReference type="Proteomes" id="UP000199312">
    <property type="component" value="Unassembled WGS sequence"/>
</dbReference>
<feature type="domain" description="Protein FecR C-terminal" evidence="3">
    <location>
        <begin position="325"/>
        <end position="393"/>
    </location>
</feature>
<dbReference type="RefSeq" id="WP_090224700.1">
    <property type="nucleotide sequence ID" value="NZ_FOZP01000003.1"/>
</dbReference>
<evidence type="ECO:0000256" key="1">
    <source>
        <dbReference type="SAM" id="Phobius"/>
    </source>
</evidence>
<gene>
    <name evidence="4" type="ORF">SAMN04488006_1646</name>
</gene>
<keyword evidence="1" id="KW-1133">Transmembrane helix</keyword>
<organism evidence="4 5">
    <name type="scientific">Lutibacter maritimus</name>
    <dbReference type="NCBI Taxonomy" id="593133"/>
    <lineage>
        <taxon>Bacteria</taxon>
        <taxon>Pseudomonadati</taxon>
        <taxon>Bacteroidota</taxon>
        <taxon>Flavobacteriia</taxon>
        <taxon>Flavobacteriales</taxon>
        <taxon>Flavobacteriaceae</taxon>
        <taxon>Lutibacter</taxon>
    </lineage>
</organism>
<dbReference type="Gene3D" id="3.55.50.30">
    <property type="match status" value="1"/>
</dbReference>
<evidence type="ECO:0000313" key="5">
    <source>
        <dbReference type="Proteomes" id="UP000199312"/>
    </source>
</evidence>
<protein>
    <submittedName>
        <fullName evidence="4">FecR family protein</fullName>
    </submittedName>
</protein>
<dbReference type="Gene3D" id="2.60.120.1440">
    <property type="match status" value="1"/>
</dbReference>
<dbReference type="Pfam" id="PF04773">
    <property type="entry name" value="FecR"/>
    <property type="match status" value="1"/>
</dbReference>
<dbReference type="OrthoDB" id="651134at2"/>
<dbReference type="EMBL" id="FOZP01000003">
    <property type="protein sequence ID" value="SFS49038.1"/>
    <property type="molecule type" value="Genomic_DNA"/>
</dbReference>
<keyword evidence="5" id="KW-1185">Reference proteome</keyword>
<dbReference type="Pfam" id="PF16344">
    <property type="entry name" value="FecR_C"/>
    <property type="match status" value="1"/>
</dbReference>
<dbReference type="InterPro" id="IPR012373">
    <property type="entry name" value="Ferrdict_sens_TM"/>
</dbReference>
<accession>A0A1I6Q9J0</accession>
<keyword evidence="1" id="KW-0812">Transmembrane</keyword>
<dbReference type="PANTHER" id="PTHR30273:SF2">
    <property type="entry name" value="PROTEIN FECR"/>
    <property type="match status" value="1"/>
</dbReference>
<keyword evidence="1" id="KW-0472">Membrane</keyword>
<name>A0A1I6Q9J0_9FLAO</name>
<proteinExistence type="predicted"/>
<feature type="transmembrane region" description="Helical" evidence="1">
    <location>
        <begin position="91"/>
        <end position="109"/>
    </location>
</feature>
<evidence type="ECO:0000313" key="4">
    <source>
        <dbReference type="EMBL" id="SFS49038.1"/>
    </source>
</evidence>
<evidence type="ECO:0000259" key="3">
    <source>
        <dbReference type="Pfam" id="PF16344"/>
    </source>
</evidence>
<dbReference type="InterPro" id="IPR006860">
    <property type="entry name" value="FecR"/>
</dbReference>
<reference evidence="5" key="1">
    <citation type="submission" date="2016-10" db="EMBL/GenBank/DDBJ databases">
        <authorList>
            <person name="Varghese N."/>
            <person name="Submissions S."/>
        </authorList>
    </citation>
    <scope>NUCLEOTIDE SEQUENCE [LARGE SCALE GENOMIC DNA]</scope>
    <source>
        <strain evidence="5">DSM 24450</strain>
    </source>
</reference>
<dbReference type="AlphaFoldDB" id="A0A1I6Q9J0"/>
<dbReference type="PANTHER" id="PTHR30273">
    <property type="entry name" value="PERIPLASMIC SIGNAL SENSOR AND SIGMA FACTOR ACTIVATOR FECR-RELATED"/>
    <property type="match status" value="1"/>
</dbReference>
<evidence type="ECO:0000259" key="2">
    <source>
        <dbReference type="Pfam" id="PF04773"/>
    </source>
</evidence>
<feature type="domain" description="FecR protein" evidence="2">
    <location>
        <begin position="184"/>
        <end position="276"/>
    </location>
</feature>